<feature type="domain" description="Glycosyltransferase 2-like" evidence="1">
    <location>
        <begin position="11"/>
        <end position="137"/>
    </location>
</feature>
<dbReference type="Pfam" id="PF00535">
    <property type="entry name" value="Glycos_transf_2"/>
    <property type="match status" value="1"/>
</dbReference>
<dbReference type="InterPro" id="IPR029044">
    <property type="entry name" value="Nucleotide-diphossugar_trans"/>
</dbReference>
<dbReference type="EMBL" id="CP120678">
    <property type="protein sequence ID" value="WIW71095.1"/>
    <property type="molecule type" value="Genomic_DNA"/>
</dbReference>
<dbReference type="Gene3D" id="3.90.550.10">
    <property type="entry name" value="Spore Coat Polysaccharide Biosynthesis Protein SpsA, Chain A"/>
    <property type="match status" value="1"/>
</dbReference>
<dbReference type="SUPFAM" id="SSF53448">
    <property type="entry name" value="Nucleotide-diphospho-sugar transferases"/>
    <property type="match status" value="1"/>
</dbReference>
<evidence type="ECO:0000313" key="3">
    <source>
        <dbReference type="Proteomes" id="UP001243623"/>
    </source>
</evidence>
<dbReference type="PANTHER" id="PTHR22916:SF3">
    <property type="entry name" value="UDP-GLCNAC:BETAGAL BETA-1,3-N-ACETYLGLUCOSAMINYLTRANSFERASE-LIKE PROTEIN 1"/>
    <property type="match status" value="1"/>
</dbReference>
<accession>A0A9Y2AG67</accession>
<dbReference type="RefSeq" id="WP_147666874.1">
    <property type="nucleotide sequence ID" value="NZ_CP120678.1"/>
</dbReference>
<evidence type="ECO:0000313" key="2">
    <source>
        <dbReference type="EMBL" id="WIW71095.1"/>
    </source>
</evidence>
<dbReference type="Proteomes" id="UP001243623">
    <property type="component" value="Chromosome"/>
</dbReference>
<reference evidence="2" key="1">
    <citation type="submission" date="2023-03" db="EMBL/GenBank/DDBJ databases">
        <title>Selenobaculum gbiensis gen. nov. sp. nov., a new bacterium isolated from the gut microbiota of IBD patient.</title>
        <authorList>
            <person name="Yeo S."/>
            <person name="Park H."/>
            <person name="Huh C.S."/>
        </authorList>
    </citation>
    <scope>NUCLEOTIDE SEQUENCE</scope>
    <source>
        <strain evidence="2">ICN-92133</strain>
    </source>
</reference>
<organism evidence="2 3">
    <name type="scientific">Selenobaculum gibii</name>
    <dbReference type="NCBI Taxonomy" id="3054208"/>
    <lineage>
        <taxon>Bacteria</taxon>
        <taxon>Bacillati</taxon>
        <taxon>Bacillota</taxon>
        <taxon>Negativicutes</taxon>
        <taxon>Selenomonadales</taxon>
        <taxon>Selenomonadaceae</taxon>
        <taxon>Selenobaculum</taxon>
    </lineage>
</organism>
<dbReference type="KEGG" id="sgbi:P3F81_01850"/>
<dbReference type="GO" id="GO:0016758">
    <property type="term" value="F:hexosyltransferase activity"/>
    <property type="evidence" value="ECO:0007669"/>
    <property type="project" value="UniProtKB-ARBA"/>
</dbReference>
<dbReference type="CDD" id="cd00761">
    <property type="entry name" value="Glyco_tranf_GTA_type"/>
    <property type="match status" value="1"/>
</dbReference>
<name>A0A9Y2AG67_9FIRM</name>
<gene>
    <name evidence="2" type="ORF">P3F81_01850</name>
</gene>
<sequence length="252" mass="29955">MYKSFDLGRISIIMPVYNNLDYIQDSILSVINQTYNNWELIIIDDASNVDIKSAIGQYLKEYCIIYFKLEENLGVAAARNRGIEIANGQYLAFLDSDDIWHPQKLEKQISFMKKNDIAFSYTQYRHFSEKDKYEGKLIDVKERVTYKELLKGNIIGCLTVVIDREKIKNIMMRSERHEDYILWLQILKSGYEAYGLKEDLARYRISSNSLSGNKFKSAIWTWRIYRNIEKLNLWESLYYFLHYLLRGVLKRL</sequence>
<dbReference type="PANTHER" id="PTHR22916">
    <property type="entry name" value="GLYCOSYLTRANSFERASE"/>
    <property type="match status" value="1"/>
</dbReference>
<evidence type="ECO:0000259" key="1">
    <source>
        <dbReference type="Pfam" id="PF00535"/>
    </source>
</evidence>
<keyword evidence="3" id="KW-1185">Reference proteome</keyword>
<dbReference type="InterPro" id="IPR001173">
    <property type="entry name" value="Glyco_trans_2-like"/>
</dbReference>
<protein>
    <submittedName>
        <fullName evidence="2">Glycosyltransferase family 2 protein</fullName>
    </submittedName>
</protein>
<proteinExistence type="predicted"/>
<dbReference type="AlphaFoldDB" id="A0A9Y2AG67"/>